<dbReference type="InterPro" id="IPR036390">
    <property type="entry name" value="WH_DNA-bd_sf"/>
</dbReference>
<feature type="chain" id="PRO_5006063996" evidence="5">
    <location>
        <begin position="27"/>
        <end position="393"/>
    </location>
</feature>
<dbReference type="SUPFAM" id="SSF46785">
    <property type="entry name" value="Winged helix' DNA-binding domain"/>
    <property type="match status" value="2"/>
</dbReference>
<evidence type="ECO:0000259" key="6">
    <source>
        <dbReference type="PROSITE" id="PS50931"/>
    </source>
</evidence>
<proteinExistence type="inferred from homology"/>
<evidence type="ECO:0000313" key="7">
    <source>
        <dbReference type="EMBL" id="CUH81367.1"/>
    </source>
</evidence>
<keyword evidence="8" id="KW-1185">Reference proteome</keyword>
<dbReference type="SUPFAM" id="SSF53850">
    <property type="entry name" value="Periplasmic binding protein-like II"/>
    <property type="match status" value="1"/>
</dbReference>
<protein>
    <submittedName>
        <fullName evidence="7">HTH-type transcriptional activator CmpR</fullName>
    </submittedName>
</protein>
<dbReference type="Proteomes" id="UP000054935">
    <property type="component" value="Unassembled WGS sequence"/>
</dbReference>
<dbReference type="InterPro" id="IPR036388">
    <property type="entry name" value="WH-like_DNA-bd_sf"/>
</dbReference>
<dbReference type="PANTHER" id="PTHR30126">
    <property type="entry name" value="HTH-TYPE TRANSCRIPTIONAL REGULATOR"/>
    <property type="match status" value="1"/>
</dbReference>
<dbReference type="OrthoDB" id="9803030at2"/>
<evidence type="ECO:0000256" key="2">
    <source>
        <dbReference type="ARBA" id="ARBA00023015"/>
    </source>
</evidence>
<accession>A0A0P1H2A6</accession>
<keyword evidence="3" id="KW-0238">DNA-binding</keyword>
<dbReference type="InterPro" id="IPR000847">
    <property type="entry name" value="LysR_HTH_N"/>
</dbReference>
<evidence type="ECO:0000256" key="3">
    <source>
        <dbReference type="ARBA" id="ARBA00023125"/>
    </source>
</evidence>
<reference evidence="7 8" key="1">
    <citation type="submission" date="2015-09" db="EMBL/GenBank/DDBJ databases">
        <authorList>
            <consortium name="Swine Surveillance"/>
        </authorList>
    </citation>
    <scope>NUCLEOTIDE SEQUENCE [LARGE SCALE GENOMIC DNA]</scope>
    <source>
        <strain evidence="7 8">CECT 7648</strain>
    </source>
</reference>
<dbReference type="EMBL" id="CYSE01000007">
    <property type="protein sequence ID" value="CUH81367.1"/>
    <property type="molecule type" value="Genomic_DNA"/>
</dbReference>
<name>A0A0P1H2A6_9RHOB</name>
<dbReference type="Gene3D" id="1.10.10.10">
    <property type="entry name" value="Winged helix-like DNA-binding domain superfamily/Winged helix DNA-binding domain"/>
    <property type="match status" value="2"/>
</dbReference>
<organism evidence="7 8">
    <name type="scientific">Tropicibacter naphthalenivorans</name>
    <dbReference type="NCBI Taxonomy" id="441103"/>
    <lineage>
        <taxon>Bacteria</taxon>
        <taxon>Pseudomonadati</taxon>
        <taxon>Pseudomonadota</taxon>
        <taxon>Alphaproteobacteria</taxon>
        <taxon>Rhodobacterales</taxon>
        <taxon>Roseobacteraceae</taxon>
        <taxon>Tropicibacter</taxon>
    </lineage>
</organism>
<keyword evidence="2" id="KW-0805">Transcription regulation</keyword>
<gene>
    <name evidence="7" type="primary">cmpR_1</name>
    <name evidence="7" type="ORF">TRN7648_03442</name>
</gene>
<dbReference type="Pfam" id="PF03466">
    <property type="entry name" value="LysR_substrate"/>
    <property type="match status" value="1"/>
</dbReference>
<keyword evidence="4" id="KW-0804">Transcription</keyword>
<evidence type="ECO:0000256" key="4">
    <source>
        <dbReference type="ARBA" id="ARBA00023163"/>
    </source>
</evidence>
<feature type="domain" description="HTH lysR-type" evidence="6">
    <location>
        <begin position="94"/>
        <end position="150"/>
    </location>
</feature>
<dbReference type="STRING" id="441103.TRN7648_03442"/>
<dbReference type="InterPro" id="IPR005119">
    <property type="entry name" value="LysR_subst-bd"/>
</dbReference>
<evidence type="ECO:0000256" key="5">
    <source>
        <dbReference type="SAM" id="SignalP"/>
    </source>
</evidence>
<dbReference type="Pfam" id="PF00126">
    <property type="entry name" value="HTH_1"/>
    <property type="match status" value="2"/>
</dbReference>
<dbReference type="RefSeq" id="WP_058248861.1">
    <property type="nucleotide sequence ID" value="NZ_CYSE01000007.1"/>
</dbReference>
<dbReference type="PANTHER" id="PTHR30126:SF98">
    <property type="entry name" value="HTH-TYPE TRANSCRIPTIONAL ACTIVATOR BAUR"/>
    <property type="match status" value="1"/>
</dbReference>
<evidence type="ECO:0000256" key="1">
    <source>
        <dbReference type="ARBA" id="ARBA00009437"/>
    </source>
</evidence>
<dbReference type="AlphaFoldDB" id="A0A0P1H2A6"/>
<dbReference type="GO" id="GO:0003700">
    <property type="term" value="F:DNA-binding transcription factor activity"/>
    <property type="evidence" value="ECO:0007669"/>
    <property type="project" value="InterPro"/>
</dbReference>
<sequence>MLNRNLRHFRVFLAVVSLRTPTLAAAQCHVSQPAVTQSLHKLEQASGGALFDRTRQGFFLTARGRVFEVRLRRAMARLDAALEAVSPRLVQTATSAQLQALIAMTEAQNFTLAARALGLAQPTVHRAVSHLESAAGRALFERTSFGAVPTRACQDVAQAARLAFSEIDQAEAELAEFDGREVGRIVVGALPLSRSVVLPEALARFHQARPQQCVTVIDGAYDALLGRLRRGEIDVLVGAMRDPLPIGDVVQERLFDDGLAVLARPGHPLGRAGSVPMDVLLRHPWVVPGRGTPSRAQFDALFQGAEAAVPASLMECGSILLMREVLRRSDMLGCISRHQAQAEIDAGLLVRLNVEVDWPGRAIGLTTRAGWVPTGAQAQLIALIRAAARDLVA</sequence>
<evidence type="ECO:0000313" key="8">
    <source>
        <dbReference type="Proteomes" id="UP000054935"/>
    </source>
</evidence>
<dbReference type="GO" id="GO:0000976">
    <property type="term" value="F:transcription cis-regulatory region binding"/>
    <property type="evidence" value="ECO:0007669"/>
    <property type="project" value="TreeGrafter"/>
</dbReference>
<dbReference type="PROSITE" id="PS50931">
    <property type="entry name" value="HTH_LYSR"/>
    <property type="match status" value="2"/>
</dbReference>
<feature type="domain" description="HTH lysR-type" evidence="6">
    <location>
        <begin position="4"/>
        <end position="61"/>
    </location>
</feature>
<feature type="signal peptide" evidence="5">
    <location>
        <begin position="1"/>
        <end position="26"/>
    </location>
</feature>
<comment type="similarity">
    <text evidence="1">Belongs to the LysR transcriptional regulatory family.</text>
</comment>
<keyword evidence="5" id="KW-0732">Signal</keyword>
<dbReference type="PRINTS" id="PR00039">
    <property type="entry name" value="HTHLYSR"/>
</dbReference>
<dbReference type="Gene3D" id="3.40.190.10">
    <property type="entry name" value="Periplasmic binding protein-like II"/>
    <property type="match status" value="2"/>
</dbReference>